<keyword evidence="2" id="KW-1185">Reference proteome</keyword>
<proteinExistence type="predicted"/>
<gene>
    <name evidence="1" type="ORF">ACH5RR_023040</name>
</gene>
<organism evidence="1 2">
    <name type="scientific">Cinchona calisaya</name>
    <dbReference type="NCBI Taxonomy" id="153742"/>
    <lineage>
        <taxon>Eukaryota</taxon>
        <taxon>Viridiplantae</taxon>
        <taxon>Streptophyta</taxon>
        <taxon>Embryophyta</taxon>
        <taxon>Tracheophyta</taxon>
        <taxon>Spermatophyta</taxon>
        <taxon>Magnoliopsida</taxon>
        <taxon>eudicotyledons</taxon>
        <taxon>Gunneridae</taxon>
        <taxon>Pentapetalae</taxon>
        <taxon>asterids</taxon>
        <taxon>lamiids</taxon>
        <taxon>Gentianales</taxon>
        <taxon>Rubiaceae</taxon>
        <taxon>Cinchonoideae</taxon>
        <taxon>Cinchoneae</taxon>
        <taxon>Cinchona</taxon>
    </lineage>
</organism>
<reference evidence="1 2" key="1">
    <citation type="submission" date="2024-11" db="EMBL/GenBank/DDBJ databases">
        <title>A near-complete genome assembly of Cinchona calisaya.</title>
        <authorList>
            <person name="Lian D.C."/>
            <person name="Zhao X.W."/>
            <person name="Wei L."/>
        </authorList>
    </citation>
    <scope>NUCLEOTIDE SEQUENCE [LARGE SCALE GENOMIC DNA]</scope>
    <source>
        <tissue evidence="1">Nenye</tissue>
    </source>
</reference>
<dbReference type="AlphaFoldDB" id="A0ABD2ZEH0"/>
<name>A0ABD2ZEH0_9GENT</name>
<dbReference type="Proteomes" id="UP001630127">
    <property type="component" value="Unassembled WGS sequence"/>
</dbReference>
<comment type="caution">
    <text evidence="1">The sequence shown here is derived from an EMBL/GenBank/DDBJ whole genome shotgun (WGS) entry which is preliminary data.</text>
</comment>
<protein>
    <submittedName>
        <fullName evidence="1">Uncharacterized protein</fullName>
    </submittedName>
</protein>
<accession>A0ABD2ZEH0</accession>
<sequence>MSLSVNLSDLKPHIPELAEFIAEEIDINASQVHLVKLTSKGNDSLIKLAIHTAGSADFMSNAAAMDIVSRLAENCVHLPSNYGSYKLFE</sequence>
<evidence type="ECO:0000313" key="2">
    <source>
        <dbReference type="Proteomes" id="UP001630127"/>
    </source>
</evidence>
<dbReference type="EMBL" id="JBJUIK010000010">
    <property type="protein sequence ID" value="KAL3516138.1"/>
    <property type="molecule type" value="Genomic_DNA"/>
</dbReference>
<evidence type="ECO:0000313" key="1">
    <source>
        <dbReference type="EMBL" id="KAL3516138.1"/>
    </source>
</evidence>